<organism evidence="1 2">
    <name type="scientific">Heterorhabditis bacteriophora</name>
    <name type="common">Entomopathogenic nematode worm</name>
    <dbReference type="NCBI Taxonomy" id="37862"/>
    <lineage>
        <taxon>Eukaryota</taxon>
        <taxon>Metazoa</taxon>
        <taxon>Ecdysozoa</taxon>
        <taxon>Nematoda</taxon>
        <taxon>Chromadorea</taxon>
        <taxon>Rhabditida</taxon>
        <taxon>Rhabditina</taxon>
        <taxon>Rhabditomorpha</taxon>
        <taxon>Strongyloidea</taxon>
        <taxon>Heterorhabditidae</taxon>
        <taxon>Heterorhabditis</taxon>
    </lineage>
</organism>
<keyword evidence="1" id="KW-1185">Reference proteome</keyword>
<name>A0A1I7WDG4_HETBA</name>
<dbReference type="WBParaSite" id="Hba_02898">
    <property type="protein sequence ID" value="Hba_02898"/>
    <property type="gene ID" value="Hba_02898"/>
</dbReference>
<evidence type="ECO:0000313" key="1">
    <source>
        <dbReference type="Proteomes" id="UP000095283"/>
    </source>
</evidence>
<evidence type="ECO:0000313" key="2">
    <source>
        <dbReference type="WBParaSite" id="Hba_02898"/>
    </source>
</evidence>
<dbReference type="Proteomes" id="UP000095283">
    <property type="component" value="Unplaced"/>
</dbReference>
<protein>
    <submittedName>
        <fullName evidence="2">META domain-containing protein</fullName>
    </submittedName>
</protein>
<dbReference type="AlphaFoldDB" id="A0A1I7WDG4"/>
<sequence length="42" mass="4771">LLGDEYANLTILARNNTGYHNLTLLISEGNGLILRMKKRKEL</sequence>
<accession>A0A1I7WDG4</accession>
<proteinExistence type="predicted"/>
<reference evidence="2" key="1">
    <citation type="submission" date="2016-11" db="UniProtKB">
        <authorList>
            <consortium name="WormBaseParasite"/>
        </authorList>
    </citation>
    <scope>IDENTIFICATION</scope>
</reference>